<reference evidence="1 2" key="1">
    <citation type="submission" date="2023-04" db="EMBL/GenBank/DDBJ databases">
        <authorList>
            <person name="Hsu D."/>
        </authorList>
    </citation>
    <scope>NUCLEOTIDE SEQUENCE [LARGE SCALE GENOMIC DNA]</scope>
    <source>
        <strain evidence="1 2">MK1</strain>
    </source>
</reference>
<dbReference type="Proteomes" id="UP001329915">
    <property type="component" value="Chromosome"/>
</dbReference>
<accession>A0AAU0UJQ7</accession>
<evidence type="ECO:0000313" key="1">
    <source>
        <dbReference type="EMBL" id="WRO21024.1"/>
    </source>
</evidence>
<proteinExistence type="predicted"/>
<organism evidence="1 2">
    <name type="scientific">Metallumcola ferriviriculae</name>
    <dbReference type="NCBI Taxonomy" id="3039180"/>
    <lineage>
        <taxon>Bacteria</taxon>
        <taxon>Bacillati</taxon>
        <taxon>Bacillota</taxon>
        <taxon>Clostridia</taxon>
        <taxon>Neomoorellales</taxon>
        <taxon>Desulfitibacteraceae</taxon>
        <taxon>Metallumcola</taxon>
    </lineage>
</organism>
<dbReference type="RefSeq" id="WP_366923894.1">
    <property type="nucleotide sequence ID" value="NZ_CP121694.1"/>
</dbReference>
<dbReference type="InterPro" id="IPR021352">
    <property type="entry name" value="DUF2971"/>
</dbReference>
<evidence type="ECO:0000313" key="2">
    <source>
        <dbReference type="Proteomes" id="UP001329915"/>
    </source>
</evidence>
<name>A0AAU0UJQ7_9FIRM</name>
<dbReference type="Pfam" id="PF11185">
    <property type="entry name" value="DUF2971"/>
    <property type="match status" value="1"/>
</dbReference>
<dbReference type="EMBL" id="CP121694">
    <property type="protein sequence ID" value="WRO21024.1"/>
    <property type="molecule type" value="Genomic_DNA"/>
</dbReference>
<dbReference type="KEGG" id="dbc:MFMK1_000815"/>
<protein>
    <submittedName>
        <fullName evidence="1">DUF2971 domain-containing protein</fullName>
    </submittedName>
</protein>
<dbReference type="AlphaFoldDB" id="A0AAU0UJQ7"/>
<keyword evidence="2" id="KW-1185">Reference proteome</keyword>
<sequence>MDFSDCSCIEDIKLKQELLQSVSVIPNDKLQYHYTSPKGVDGILKNENIELRFTRIDCVNDTTDGSYIIEYYKNICKQLLENKNIDKDYFNSIINVLPFKEFPFIHKAIPPLIIDGVEYKECCISEYVTYIFCFSTLSDSLPMWNYYLKNGQYEGWNLGFSSLKLKEAFHYHPYKRNFLSELIVVEYDDHEKDDILKDFVQALYRYRHKDDTQLSKTKLAISCELFKWRCAFKSKNFSHEKEVRLAIHLPLNEDKTALSPFAKTELRYGSNAGIPKYIFVPLFDKMAICEITVSPLFNGKKQKRLLMQLTNKGYDVKVNHSKIPIRF</sequence>
<gene>
    <name evidence="1" type="ORF">MFMK1_000815</name>
</gene>